<accession>A0A4D6WL03</accession>
<dbReference type="SUPFAM" id="SSF52161">
    <property type="entry name" value="Ribosomal protein L13"/>
    <property type="match status" value="1"/>
</dbReference>
<dbReference type="InterPro" id="IPR036899">
    <property type="entry name" value="Ribosomal_uL13_sf"/>
</dbReference>
<keyword evidence="3 4" id="KW-0687">Ribonucleoprotein</keyword>
<comment type="similarity">
    <text evidence="1 4">Belongs to the universal ribosomal protein uL13 family.</text>
</comment>
<name>A0A4D6WL03_9FLOR</name>
<sequence>MNTNKTYISKINHKDQPQWYIIDAKEQKLGRICTLIATILKGKNQLHYTPNINHKTNIIVTNSKLVEVTGQKRFQKLYKKHSGRPGGLKTESFDELQNRIPNRIIEKAIKGMLPKGPLGRQLFTQIKVYESNNHPHQAQKPNRITLN</sequence>
<organism evidence="5">
    <name type="scientific">Antithamnion hubbsii</name>
    <dbReference type="NCBI Taxonomy" id="1005974"/>
    <lineage>
        <taxon>Eukaryota</taxon>
        <taxon>Rhodophyta</taxon>
        <taxon>Florideophyceae</taxon>
        <taxon>Rhodymeniophycidae</taxon>
        <taxon>Ceramiales</taxon>
        <taxon>Ceramiaceae</taxon>
        <taxon>Antithamnion</taxon>
    </lineage>
</organism>
<dbReference type="GO" id="GO:0003729">
    <property type="term" value="F:mRNA binding"/>
    <property type="evidence" value="ECO:0007669"/>
    <property type="project" value="TreeGrafter"/>
</dbReference>
<dbReference type="PROSITE" id="PS00783">
    <property type="entry name" value="RIBOSOMAL_L13"/>
    <property type="match status" value="1"/>
</dbReference>
<reference evidence="5" key="1">
    <citation type="journal article" date="2019" name="Mol. Phylogenet. Evol.">
        <title>Morphological evolution and classification of the red algal order Ceramiales inferred using plastid phylogenomics.</title>
        <authorList>
            <person name="Diaz-Tapia P."/>
            <person name="Pasella M.M."/>
            <person name="Verbruggen H."/>
            <person name="Maggs C.A."/>
        </authorList>
    </citation>
    <scope>NUCLEOTIDE SEQUENCE</scope>
    <source>
        <strain evidence="5">PD2206</strain>
    </source>
</reference>
<evidence type="ECO:0000313" key="5">
    <source>
        <dbReference type="EMBL" id="QCI04449.1"/>
    </source>
</evidence>
<dbReference type="InterPro" id="IPR005822">
    <property type="entry name" value="Ribosomal_uL13"/>
</dbReference>
<keyword evidence="5" id="KW-0934">Plastid</keyword>
<dbReference type="AlphaFoldDB" id="A0A4D6WL03"/>
<evidence type="ECO:0000256" key="2">
    <source>
        <dbReference type="ARBA" id="ARBA00022980"/>
    </source>
</evidence>
<dbReference type="NCBIfam" id="TIGR01066">
    <property type="entry name" value="rplM_bact"/>
    <property type="match status" value="1"/>
</dbReference>
<dbReference type="GO" id="GO:0022625">
    <property type="term" value="C:cytosolic large ribosomal subunit"/>
    <property type="evidence" value="ECO:0007669"/>
    <property type="project" value="TreeGrafter"/>
</dbReference>
<dbReference type="InterPro" id="IPR023563">
    <property type="entry name" value="Ribosomal_uL13_CS"/>
</dbReference>
<dbReference type="EMBL" id="MK814610">
    <property type="protein sequence ID" value="QCI04449.1"/>
    <property type="molecule type" value="Genomic_DNA"/>
</dbReference>
<reference evidence="5" key="2">
    <citation type="submission" date="2019-04" db="EMBL/GenBank/DDBJ databases">
        <authorList>
            <person name="Pasella M."/>
        </authorList>
    </citation>
    <scope>NUCLEOTIDE SEQUENCE</scope>
    <source>
        <strain evidence="5">PD2206</strain>
    </source>
</reference>
<evidence type="ECO:0000256" key="1">
    <source>
        <dbReference type="ARBA" id="ARBA00006227"/>
    </source>
</evidence>
<dbReference type="PIRSF" id="PIRSF002181">
    <property type="entry name" value="Ribosomal_L13"/>
    <property type="match status" value="1"/>
</dbReference>
<dbReference type="Gene3D" id="3.90.1180.10">
    <property type="entry name" value="Ribosomal protein L13"/>
    <property type="match status" value="1"/>
</dbReference>
<dbReference type="GO" id="GO:0017148">
    <property type="term" value="P:negative regulation of translation"/>
    <property type="evidence" value="ECO:0007669"/>
    <property type="project" value="TreeGrafter"/>
</dbReference>
<dbReference type="PANTHER" id="PTHR11545:SF2">
    <property type="entry name" value="LARGE RIBOSOMAL SUBUNIT PROTEIN UL13M"/>
    <property type="match status" value="1"/>
</dbReference>
<gene>
    <name evidence="5" type="primary">rpl13</name>
</gene>
<evidence type="ECO:0000256" key="4">
    <source>
        <dbReference type="RuleBase" id="RU003877"/>
    </source>
</evidence>
<dbReference type="InterPro" id="IPR005823">
    <property type="entry name" value="Ribosomal_uL13_bac-type"/>
</dbReference>
<dbReference type="PANTHER" id="PTHR11545">
    <property type="entry name" value="RIBOSOMAL PROTEIN L13"/>
    <property type="match status" value="1"/>
</dbReference>
<dbReference type="HAMAP" id="MF_01366">
    <property type="entry name" value="Ribosomal_uL13"/>
    <property type="match status" value="1"/>
</dbReference>
<keyword evidence="2 4" id="KW-0689">Ribosomal protein</keyword>
<dbReference type="Pfam" id="PF00572">
    <property type="entry name" value="Ribosomal_L13"/>
    <property type="match status" value="1"/>
</dbReference>
<dbReference type="CDD" id="cd00392">
    <property type="entry name" value="Ribosomal_L13"/>
    <property type="match status" value="1"/>
</dbReference>
<proteinExistence type="inferred from homology"/>
<evidence type="ECO:0000256" key="3">
    <source>
        <dbReference type="ARBA" id="ARBA00023274"/>
    </source>
</evidence>
<dbReference type="GO" id="GO:0003735">
    <property type="term" value="F:structural constituent of ribosome"/>
    <property type="evidence" value="ECO:0007669"/>
    <property type="project" value="InterPro"/>
</dbReference>
<protein>
    <submittedName>
        <fullName evidence="5">Ribosomal protein L13</fullName>
    </submittedName>
</protein>
<dbReference type="GO" id="GO:0006412">
    <property type="term" value="P:translation"/>
    <property type="evidence" value="ECO:0007669"/>
    <property type="project" value="InterPro"/>
</dbReference>
<geneLocation type="plastid" evidence="5"/>